<dbReference type="InterPro" id="IPR016192">
    <property type="entry name" value="APOBEC/CMP_deaminase_Zn-bd"/>
</dbReference>
<name>A0ABD3WDY6_SINWO</name>
<keyword evidence="12" id="KW-1185">Reference proteome</keyword>
<dbReference type="PANTHER" id="PTHR11086:SF18">
    <property type="entry name" value="DEOXYCYTIDYLATE DEAMINASE"/>
    <property type="match status" value="1"/>
</dbReference>
<dbReference type="CDD" id="cd01286">
    <property type="entry name" value="deoxycytidylate_deaminase"/>
    <property type="match status" value="1"/>
</dbReference>
<dbReference type="EMBL" id="JBJQND010000007">
    <property type="protein sequence ID" value="KAL3871428.1"/>
    <property type="molecule type" value="Genomic_DNA"/>
</dbReference>
<evidence type="ECO:0000259" key="10">
    <source>
        <dbReference type="PROSITE" id="PS51747"/>
    </source>
</evidence>
<evidence type="ECO:0000313" key="12">
    <source>
        <dbReference type="Proteomes" id="UP001634394"/>
    </source>
</evidence>
<dbReference type="GO" id="GO:0004132">
    <property type="term" value="F:dCMP deaminase activity"/>
    <property type="evidence" value="ECO:0007669"/>
    <property type="project" value="UniProtKB-EC"/>
</dbReference>
<dbReference type="Proteomes" id="UP001634394">
    <property type="component" value="Unassembled WGS sequence"/>
</dbReference>
<dbReference type="InterPro" id="IPR002125">
    <property type="entry name" value="CMP_dCMP_dom"/>
</dbReference>
<feature type="domain" description="CMP/dCMP-type deaminase" evidence="10">
    <location>
        <begin position="33"/>
        <end position="165"/>
    </location>
</feature>
<dbReference type="PROSITE" id="PS00903">
    <property type="entry name" value="CYT_DCMP_DEAMINASES_1"/>
    <property type="match status" value="1"/>
</dbReference>
<keyword evidence="3" id="KW-0479">Metal-binding</keyword>
<keyword evidence="6" id="KW-0862">Zinc</keyword>
<protein>
    <recommendedName>
        <fullName evidence="8">dCMP deaminase</fullName>
        <ecNumber evidence="7">3.5.4.12</ecNumber>
    </recommendedName>
    <alternativeName>
        <fullName evidence="8">dCMP deaminase</fullName>
    </alternativeName>
</protein>
<dbReference type="Gene3D" id="3.40.140.10">
    <property type="entry name" value="Cytidine Deaminase, domain 2"/>
    <property type="match status" value="1"/>
</dbReference>
<dbReference type="AlphaFoldDB" id="A0ABD3WDY6"/>
<evidence type="ECO:0000256" key="6">
    <source>
        <dbReference type="ARBA" id="ARBA00022833"/>
    </source>
</evidence>
<dbReference type="InterPro" id="IPR015517">
    <property type="entry name" value="dCMP_deaminase-rel"/>
</dbReference>
<dbReference type="InterPro" id="IPR016193">
    <property type="entry name" value="Cytidine_deaminase-like"/>
</dbReference>
<evidence type="ECO:0000256" key="8">
    <source>
        <dbReference type="ARBA" id="ARBA00041763"/>
    </source>
</evidence>
<evidence type="ECO:0000256" key="4">
    <source>
        <dbReference type="ARBA" id="ARBA00022727"/>
    </source>
</evidence>
<dbReference type="PANTHER" id="PTHR11086">
    <property type="entry name" value="DEOXYCYTIDYLATE DEAMINASE-RELATED"/>
    <property type="match status" value="1"/>
</dbReference>
<dbReference type="SUPFAM" id="SSF53927">
    <property type="entry name" value="Cytidine deaminase-like"/>
    <property type="match status" value="1"/>
</dbReference>
<dbReference type="FunFam" id="3.40.140.10:FF:000021">
    <property type="entry name" value="Deoxycytidylate deaminase"/>
    <property type="match status" value="1"/>
</dbReference>
<accession>A0ABD3WDY6</accession>
<dbReference type="InterPro" id="IPR035105">
    <property type="entry name" value="Deoxycytidylate_deaminase_dom"/>
</dbReference>
<evidence type="ECO:0000256" key="3">
    <source>
        <dbReference type="ARBA" id="ARBA00022723"/>
    </source>
</evidence>
<gene>
    <name evidence="11" type="ORF">ACJMK2_039427</name>
</gene>
<keyword evidence="5" id="KW-0378">Hydrolase</keyword>
<evidence type="ECO:0000256" key="7">
    <source>
        <dbReference type="ARBA" id="ARBA00038938"/>
    </source>
</evidence>
<evidence type="ECO:0000256" key="1">
    <source>
        <dbReference type="ARBA" id="ARBA00001947"/>
    </source>
</evidence>
<evidence type="ECO:0000313" key="11">
    <source>
        <dbReference type="EMBL" id="KAL3871428.1"/>
    </source>
</evidence>
<reference evidence="11 12" key="1">
    <citation type="submission" date="2024-11" db="EMBL/GenBank/DDBJ databases">
        <title>Chromosome-level genome assembly of the freshwater bivalve Anodonta woodiana.</title>
        <authorList>
            <person name="Chen X."/>
        </authorList>
    </citation>
    <scope>NUCLEOTIDE SEQUENCE [LARGE SCALE GENOMIC DNA]</scope>
    <source>
        <strain evidence="11">MN2024</strain>
        <tissue evidence="11">Gills</tissue>
    </source>
</reference>
<dbReference type="EC" id="3.5.4.12" evidence="7"/>
<comment type="caution">
    <text evidence="11">The sequence shown here is derived from an EMBL/GenBank/DDBJ whole genome shotgun (WGS) entry which is preliminary data.</text>
</comment>
<evidence type="ECO:0000256" key="9">
    <source>
        <dbReference type="SAM" id="MobiDB-lite"/>
    </source>
</evidence>
<dbReference type="GO" id="GO:0046872">
    <property type="term" value="F:metal ion binding"/>
    <property type="evidence" value="ECO:0007669"/>
    <property type="project" value="UniProtKB-KW"/>
</dbReference>
<evidence type="ECO:0000256" key="2">
    <source>
        <dbReference type="ARBA" id="ARBA00006576"/>
    </source>
</evidence>
<dbReference type="Pfam" id="PF00383">
    <property type="entry name" value="dCMP_cyt_deam_1"/>
    <property type="match status" value="1"/>
</dbReference>
<proteinExistence type="inferred from homology"/>
<dbReference type="PROSITE" id="PS51747">
    <property type="entry name" value="CYT_DCMP_DEAMINASES_2"/>
    <property type="match status" value="1"/>
</dbReference>
<comment type="cofactor">
    <cofactor evidence="1">
        <name>Zn(2+)</name>
        <dbReference type="ChEBI" id="CHEBI:29105"/>
    </cofactor>
</comment>
<comment type="similarity">
    <text evidence="2">Belongs to the cytidine and deoxycytidylate deaminase family.</text>
</comment>
<feature type="region of interest" description="Disordered" evidence="9">
    <location>
        <begin position="1"/>
        <end position="28"/>
    </location>
</feature>
<sequence>MATGGEEQDIRHEADDETPITPESSKTRTSGIEWDQYFMGVALISAQRSKDPKTQVGACIVNPKNRIVGVGYNGMPDIDIKHNDDKFPWDKQTHYTKNKHLYVCHAEMNAIVNKMGADIQGCTLYTTKYPCNECSKLIIQSGIKKVVFLENKEPDRDIYAASRILLQTANIVIKEHTPKGDLSGLYEESNTNTTKISPGKNVHSCFRRSMLFQV</sequence>
<organism evidence="11 12">
    <name type="scientific">Sinanodonta woodiana</name>
    <name type="common">Chinese pond mussel</name>
    <name type="synonym">Anodonta woodiana</name>
    <dbReference type="NCBI Taxonomy" id="1069815"/>
    <lineage>
        <taxon>Eukaryota</taxon>
        <taxon>Metazoa</taxon>
        <taxon>Spiralia</taxon>
        <taxon>Lophotrochozoa</taxon>
        <taxon>Mollusca</taxon>
        <taxon>Bivalvia</taxon>
        <taxon>Autobranchia</taxon>
        <taxon>Heteroconchia</taxon>
        <taxon>Palaeoheterodonta</taxon>
        <taxon>Unionida</taxon>
        <taxon>Unionoidea</taxon>
        <taxon>Unionidae</taxon>
        <taxon>Unioninae</taxon>
        <taxon>Sinanodonta</taxon>
    </lineage>
</organism>
<evidence type="ECO:0000256" key="5">
    <source>
        <dbReference type="ARBA" id="ARBA00022801"/>
    </source>
</evidence>
<dbReference type="GO" id="GO:0009165">
    <property type="term" value="P:nucleotide biosynthetic process"/>
    <property type="evidence" value="ECO:0007669"/>
    <property type="project" value="UniProtKB-KW"/>
</dbReference>
<keyword evidence="4" id="KW-0545">Nucleotide biosynthesis</keyword>